<keyword evidence="1" id="KW-0489">Methyltransferase</keyword>
<organism evidence="1 2">
    <name type="scientific">Pontivivens insulae</name>
    <dbReference type="NCBI Taxonomy" id="1639689"/>
    <lineage>
        <taxon>Bacteria</taxon>
        <taxon>Pseudomonadati</taxon>
        <taxon>Pseudomonadota</taxon>
        <taxon>Alphaproteobacteria</taxon>
        <taxon>Rhodobacterales</taxon>
        <taxon>Paracoccaceae</taxon>
        <taxon>Pontivivens</taxon>
    </lineage>
</organism>
<dbReference type="RefSeq" id="WP_162844969.1">
    <property type="nucleotide sequence ID" value="NZ_OMKW01000004.1"/>
</dbReference>
<dbReference type="InterPro" id="IPR029063">
    <property type="entry name" value="SAM-dependent_MTases_sf"/>
</dbReference>
<sequence>MTNPIRPCPSCTSAEANTLPAFSQDEWRVAECTSCRFVYLTNPPSYDALVEEFAWEKQIAEVSEAKPRKGGRSAVAKMRAGLRSLRPTRSEKFLKLLGGGKVLDIGCGGGHRMEPPFVPYGIEISKAQYQMSDELMRSRGGYCIHGAGADAIWDFPEGHFDAVMMHSYLEHEVEVDRVLQGAARALRPGGRVYVRVPNFGSVNRKVRGRKWCGFRWPDHVNYFTASSLRRVAVRAGFEMRIVNRLNLMFDDNIQALLIKPDTAPAPQS</sequence>
<reference evidence="1 2" key="1">
    <citation type="submission" date="2018-03" db="EMBL/GenBank/DDBJ databases">
        <authorList>
            <person name="Keele B.F."/>
        </authorList>
    </citation>
    <scope>NUCLEOTIDE SEQUENCE [LARGE SCALE GENOMIC DNA]</scope>
    <source>
        <strain evidence="1 2">CeCT 8812</strain>
    </source>
</reference>
<evidence type="ECO:0000313" key="1">
    <source>
        <dbReference type="EMBL" id="SPF30536.1"/>
    </source>
</evidence>
<dbReference type="SUPFAM" id="SSF53335">
    <property type="entry name" value="S-adenosyl-L-methionine-dependent methyltransferases"/>
    <property type="match status" value="1"/>
</dbReference>
<protein>
    <submittedName>
        <fullName evidence="1">Ubiquinone biosynthesis O-methyltransferase</fullName>
        <ecNumber evidence="1">2.1.1.222</ecNumber>
    </submittedName>
</protein>
<dbReference type="GO" id="GO:0032259">
    <property type="term" value="P:methylation"/>
    <property type="evidence" value="ECO:0007669"/>
    <property type="project" value="UniProtKB-KW"/>
</dbReference>
<keyword evidence="1" id="KW-0830">Ubiquinone</keyword>
<accession>A0A2R8AE94</accession>
<dbReference type="Proteomes" id="UP000244932">
    <property type="component" value="Unassembled WGS sequence"/>
</dbReference>
<dbReference type="CDD" id="cd02440">
    <property type="entry name" value="AdoMet_MTases"/>
    <property type="match status" value="1"/>
</dbReference>
<keyword evidence="1" id="KW-0808">Transferase</keyword>
<dbReference type="GO" id="GO:0102208">
    <property type="term" value="F:2-polyprenyl-6-hydroxyphenol methylase activity"/>
    <property type="evidence" value="ECO:0007669"/>
    <property type="project" value="UniProtKB-EC"/>
</dbReference>
<dbReference type="Gene3D" id="3.40.50.150">
    <property type="entry name" value="Vaccinia Virus protein VP39"/>
    <property type="match status" value="1"/>
</dbReference>
<gene>
    <name evidence="1" type="primary">ubiG_5</name>
    <name evidence="1" type="ORF">POI8812_02875</name>
</gene>
<dbReference type="PANTHER" id="PTHR43861">
    <property type="entry name" value="TRANS-ACONITATE 2-METHYLTRANSFERASE-RELATED"/>
    <property type="match status" value="1"/>
</dbReference>
<keyword evidence="2" id="KW-1185">Reference proteome</keyword>
<dbReference type="EMBL" id="OMKW01000004">
    <property type="protein sequence ID" value="SPF30536.1"/>
    <property type="molecule type" value="Genomic_DNA"/>
</dbReference>
<evidence type="ECO:0000313" key="2">
    <source>
        <dbReference type="Proteomes" id="UP000244932"/>
    </source>
</evidence>
<dbReference type="Pfam" id="PF13489">
    <property type="entry name" value="Methyltransf_23"/>
    <property type="match status" value="1"/>
</dbReference>
<proteinExistence type="predicted"/>
<dbReference type="EC" id="2.1.1.222" evidence="1"/>
<name>A0A2R8AE94_9RHOB</name>
<dbReference type="AlphaFoldDB" id="A0A2R8AE94"/>